<reference evidence="2" key="1">
    <citation type="journal article" date="2019" name="Int. J. Syst. Evol. Microbiol.">
        <title>The Global Catalogue of Microorganisms (GCM) 10K type strain sequencing project: providing services to taxonomists for standard genome sequencing and annotation.</title>
        <authorList>
            <consortium name="The Broad Institute Genomics Platform"/>
            <consortium name="The Broad Institute Genome Sequencing Center for Infectious Disease"/>
            <person name="Wu L."/>
            <person name="Ma J."/>
        </authorList>
    </citation>
    <scope>NUCLEOTIDE SEQUENCE [LARGE SCALE GENOMIC DNA]</scope>
    <source>
        <strain evidence="2">WYCCWR 12678</strain>
    </source>
</reference>
<protein>
    <submittedName>
        <fullName evidence="1">Replication-relaxation family protein</fullName>
    </submittedName>
</protein>
<dbReference type="RefSeq" id="WP_380025072.1">
    <property type="nucleotide sequence ID" value="NZ_JBHSHC010000050.1"/>
</dbReference>
<comment type="caution">
    <text evidence="1">The sequence shown here is derived from an EMBL/GenBank/DDBJ whole genome shotgun (WGS) entry which is preliminary data.</text>
</comment>
<proteinExistence type="predicted"/>
<keyword evidence="2" id="KW-1185">Reference proteome</keyword>
<dbReference type="InterPro" id="IPR025855">
    <property type="entry name" value="Replic_Relax"/>
</dbReference>
<evidence type="ECO:0000313" key="2">
    <source>
        <dbReference type="Proteomes" id="UP001596002"/>
    </source>
</evidence>
<accession>A0ABV9Q048</accession>
<evidence type="ECO:0000313" key="1">
    <source>
        <dbReference type="EMBL" id="MFC4767154.1"/>
    </source>
</evidence>
<dbReference type="Proteomes" id="UP001596002">
    <property type="component" value="Unassembled WGS sequence"/>
</dbReference>
<dbReference type="EMBL" id="JBHSHC010000050">
    <property type="protein sequence ID" value="MFC4767154.1"/>
    <property type="molecule type" value="Genomic_DNA"/>
</dbReference>
<organism evidence="1 2">
    <name type="scientific">Effusibacillus consociatus</name>
    <dbReference type="NCBI Taxonomy" id="1117041"/>
    <lineage>
        <taxon>Bacteria</taxon>
        <taxon>Bacillati</taxon>
        <taxon>Bacillota</taxon>
        <taxon>Bacilli</taxon>
        <taxon>Bacillales</taxon>
        <taxon>Alicyclobacillaceae</taxon>
        <taxon>Effusibacillus</taxon>
    </lineage>
</organism>
<dbReference type="Pfam" id="PF13814">
    <property type="entry name" value="Replic_Relax"/>
    <property type="match status" value="1"/>
</dbReference>
<name>A0ABV9Q048_9BACL</name>
<gene>
    <name evidence="1" type="ORF">ACFO8Q_07225</name>
</gene>
<sequence length="292" mass="33278">MPDWYQAKKEILVALYCYQMLTSQQLAILLGYKRSSMYRVGKSLQKQEAIHSLFLPFLPGHSKGYVLTASGAKAASYLYGEADTHVPRLYEEVPSQLEHLYGTNQFFIDLIAGSLQKPGEGLVEWLGTRDAADRYAKFEGPPGKKKLPLKPDGLCTYRFADGRRLMLHLEYDTGSENLWRLQDKLWNYGVLLPQVWQQVERVHVLILTKGKSRAGHIMRLWEALRMGPLAGHRLPSVWCSYEEAVWNKGMNSKWLGAGGSWIPLEQMATLPDNPQGDVVFLGKQLRSHLFQR</sequence>